<dbReference type="InterPro" id="IPR012337">
    <property type="entry name" value="RNaseH-like_sf"/>
</dbReference>
<dbReference type="InterPro" id="IPR051274">
    <property type="entry name" value="3-5_Exoribonuclease"/>
</dbReference>
<keyword evidence="2" id="KW-0378">Hydrolase</keyword>
<dbReference type="InterPro" id="IPR047201">
    <property type="entry name" value="ERI-1_3'hExo-like"/>
</dbReference>
<reference evidence="5" key="1">
    <citation type="journal article" date="2022" name="New Phytol.">
        <title>Evolutionary transition to the ectomycorrhizal habit in the genomes of a hyperdiverse lineage of mushroom-forming fungi.</title>
        <authorList>
            <person name="Looney B."/>
            <person name="Miyauchi S."/>
            <person name="Morin E."/>
            <person name="Drula E."/>
            <person name="Courty P.E."/>
            <person name="Kohler A."/>
            <person name="Kuo A."/>
            <person name="LaButti K."/>
            <person name="Pangilinan J."/>
            <person name="Lipzen A."/>
            <person name="Riley R."/>
            <person name="Andreopoulos W."/>
            <person name="He G."/>
            <person name="Johnson J."/>
            <person name="Nolan M."/>
            <person name="Tritt A."/>
            <person name="Barry K.W."/>
            <person name="Grigoriev I.V."/>
            <person name="Nagy L.G."/>
            <person name="Hibbett D."/>
            <person name="Henrissat B."/>
            <person name="Matheny P.B."/>
            <person name="Labbe J."/>
            <person name="Martin F.M."/>
        </authorList>
    </citation>
    <scope>NUCLEOTIDE SEQUENCE</scope>
    <source>
        <strain evidence="5">BPL690</strain>
    </source>
</reference>
<dbReference type="AlphaFoldDB" id="A0AAD4M6P9"/>
<accession>A0AAD4M6P9</accession>
<dbReference type="SMART" id="SM00479">
    <property type="entry name" value="EXOIII"/>
    <property type="match status" value="1"/>
</dbReference>
<dbReference type="GO" id="GO:0000175">
    <property type="term" value="F:3'-5'-RNA exonuclease activity"/>
    <property type="evidence" value="ECO:0007669"/>
    <property type="project" value="InterPro"/>
</dbReference>
<dbReference type="Gene3D" id="3.30.420.10">
    <property type="entry name" value="Ribonuclease H-like superfamily/Ribonuclease H"/>
    <property type="match status" value="1"/>
</dbReference>
<keyword evidence="1" id="KW-0540">Nuclease</keyword>
<dbReference type="SUPFAM" id="SSF53098">
    <property type="entry name" value="Ribonuclease H-like"/>
    <property type="match status" value="1"/>
</dbReference>
<keyword evidence="3" id="KW-0269">Exonuclease</keyword>
<dbReference type="PANTHER" id="PTHR23044">
    <property type="entry name" value="3'-5' EXONUCLEASE ERI1-RELATED"/>
    <property type="match status" value="1"/>
</dbReference>
<dbReference type="GO" id="GO:0003676">
    <property type="term" value="F:nucleic acid binding"/>
    <property type="evidence" value="ECO:0007669"/>
    <property type="project" value="InterPro"/>
</dbReference>
<dbReference type="Pfam" id="PF00929">
    <property type="entry name" value="RNase_T"/>
    <property type="match status" value="1"/>
</dbReference>
<comment type="caution">
    <text evidence="5">The sequence shown here is derived from an EMBL/GenBank/DDBJ whole genome shotgun (WGS) entry which is preliminary data.</text>
</comment>
<evidence type="ECO:0000313" key="5">
    <source>
        <dbReference type="EMBL" id="KAI0303413.1"/>
    </source>
</evidence>
<dbReference type="EMBL" id="WTXG01000009">
    <property type="protein sequence ID" value="KAI0303413.1"/>
    <property type="molecule type" value="Genomic_DNA"/>
</dbReference>
<gene>
    <name evidence="5" type="ORF">B0F90DRAFT_1911406</name>
</gene>
<evidence type="ECO:0000313" key="6">
    <source>
        <dbReference type="Proteomes" id="UP001203297"/>
    </source>
</evidence>
<name>A0AAD4M6P9_9AGAM</name>
<dbReference type="InterPro" id="IPR013520">
    <property type="entry name" value="Ribonucl_H"/>
</dbReference>
<organism evidence="5 6">
    <name type="scientific">Multifurca ochricompacta</name>
    <dbReference type="NCBI Taxonomy" id="376703"/>
    <lineage>
        <taxon>Eukaryota</taxon>
        <taxon>Fungi</taxon>
        <taxon>Dikarya</taxon>
        <taxon>Basidiomycota</taxon>
        <taxon>Agaricomycotina</taxon>
        <taxon>Agaricomycetes</taxon>
        <taxon>Russulales</taxon>
        <taxon>Russulaceae</taxon>
        <taxon>Multifurca</taxon>
    </lineage>
</organism>
<protein>
    <submittedName>
        <fullName evidence="5">Ribonuclease H-like domain-containing protein</fullName>
    </submittedName>
</protein>
<evidence type="ECO:0000256" key="3">
    <source>
        <dbReference type="ARBA" id="ARBA00022839"/>
    </source>
</evidence>
<proteinExistence type="predicted"/>
<dbReference type="InterPro" id="IPR036397">
    <property type="entry name" value="RNaseH_sf"/>
</dbReference>
<dbReference type="Proteomes" id="UP001203297">
    <property type="component" value="Unassembled WGS sequence"/>
</dbReference>
<evidence type="ECO:0000256" key="2">
    <source>
        <dbReference type="ARBA" id="ARBA00022801"/>
    </source>
</evidence>
<feature type="domain" description="Exonuclease" evidence="4">
    <location>
        <begin position="16"/>
        <end position="217"/>
    </location>
</feature>
<evidence type="ECO:0000256" key="1">
    <source>
        <dbReference type="ARBA" id="ARBA00022722"/>
    </source>
</evidence>
<sequence>MNNQRRAVKVHQPYDAFLVLDVEATCFQGTGFDWPNEIIEWPVCLLSWGEKEVAEFRSFVRPSWCPKLSPFCTSLTGITQEQVDGAPFFPEVARRFSTFLAQHGLIHPETGERLVRFCWCTDGPFDVRDFVISLPLWLRGDVMDVRKVVSAWSEFSRPHTPKASSRGAALPRRKSPNIENQLRCLDLSPFEGRQHSGIDDSRNIARIIIELARRGVSMVPNTHIQPGRRWPWMGKSGQILEEYCFTPHH</sequence>
<dbReference type="PANTHER" id="PTHR23044:SF61">
    <property type="entry name" value="3'-5' EXORIBONUCLEASE 1-RELATED"/>
    <property type="match status" value="1"/>
</dbReference>
<keyword evidence="6" id="KW-1185">Reference proteome</keyword>
<evidence type="ECO:0000259" key="4">
    <source>
        <dbReference type="SMART" id="SM00479"/>
    </source>
</evidence>
<dbReference type="CDD" id="cd06133">
    <property type="entry name" value="ERI-1_3'hExo_like"/>
    <property type="match status" value="1"/>
</dbReference>